<dbReference type="SUPFAM" id="SSF55961">
    <property type="entry name" value="Bet v1-like"/>
    <property type="match status" value="1"/>
</dbReference>
<dbReference type="CDD" id="cd07822">
    <property type="entry name" value="SRPBCC_4"/>
    <property type="match status" value="1"/>
</dbReference>
<dbReference type="EMBL" id="CP129971">
    <property type="protein sequence ID" value="WKK78109.2"/>
    <property type="molecule type" value="Genomic_DNA"/>
</dbReference>
<dbReference type="Proteomes" id="UP001230496">
    <property type="component" value="Chromosome"/>
</dbReference>
<name>A0AA49GB42_9BACT</name>
<dbReference type="Gene3D" id="3.30.530.20">
    <property type="match status" value="1"/>
</dbReference>
<protein>
    <submittedName>
        <fullName evidence="1">SRPBCC domain-containing protein</fullName>
    </submittedName>
</protein>
<dbReference type="PANTHER" id="PTHR36166">
    <property type="entry name" value="CHROMOSOME 9, WHOLE GENOME SHOTGUN SEQUENCE"/>
    <property type="match status" value="1"/>
</dbReference>
<reference evidence="1 2" key="1">
    <citation type="submission" date="2023-08" db="EMBL/GenBank/DDBJ databases">
        <title>Comparative genomics and taxonomic characterization of three novel marine species of genus Marivirga.</title>
        <authorList>
            <person name="Muhammad N."/>
            <person name="Kim S.-G."/>
        </authorList>
    </citation>
    <scope>NUCLEOTIDE SEQUENCE [LARGE SCALE GENOMIC DNA]</scope>
    <source>
        <strain evidence="1 2">BDSF4-3</strain>
    </source>
</reference>
<dbReference type="InterPro" id="IPR019587">
    <property type="entry name" value="Polyketide_cyclase/dehydratase"/>
</dbReference>
<proteinExistence type="predicted"/>
<gene>
    <name evidence="1" type="ORF">QYS49_14305</name>
</gene>
<evidence type="ECO:0000313" key="2">
    <source>
        <dbReference type="Proteomes" id="UP001230496"/>
    </source>
</evidence>
<dbReference type="PANTHER" id="PTHR36166:SF1">
    <property type="entry name" value="SRPBCC DOMAIN-CONTAINING PROTEIN"/>
    <property type="match status" value="1"/>
</dbReference>
<dbReference type="AlphaFoldDB" id="A0AA49GB42"/>
<accession>A0AA49GB42</accession>
<dbReference type="RefSeq" id="WP_308348902.1">
    <property type="nucleotide sequence ID" value="NZ_CP129971.1"/>
</dbReference>
<sequence length="149" mass="17532">MEIKTEITIKASKERIWNILTDLEKYKNWNPFILNSEGEIKEGSRIANTMKNGQDIMKFKPVIIKVEENNYFEWLGSLWFKGVFDGRHYFKIESIGENQITLFHGEHFSGILSKMILKKIGKQTEENFVKMNLALKELAENKVLEFNEK</sequence>
<dbReference type="Pfam" id="PF10604">
    <property type="entry name" value="Polyketide_cyc2"/>
    <property type="match status" value="1"/>
</dbReference>
<dbReference type="InterPro" id="IPR023393">
    <property type="entry name" value="START-like_dom_sf"/>
</dbReference>
<keyword evidence="2" id="KW-1185">Reference proteome</keyword>
<dbReference type="KEGG" id="msaa:QYS49_14305"/>
<evidence type="ECO:0000313" key="1">
    <source>
        <dbReference type="EMBL" id="WKK78109.2"/>
    </source>
</evidence>
<organism evidence="1 2">
    <name type="scientific">Marivirga salinarum</name>
    <dbReference type="NCBI Taxonomy" id="3059078"/>
    <lineage>
        <taxon>Bacteria</taxon>
        <taxon>Pseudomonadati</taxon>
        <taxon>Bacteroidota</taxon>
        <taxon>Cytophagia</taxon>
        <taxon>Cytophagales</taxon>
        <taxon>Marivirgaceae</taxon>
        <taxon>Marivirga</taxon>
    </lineage>
</organism>